<evidence type="ECO:0000256" key="2">
    <source>
        <dbReference type="ARBA" id="ARBA00022723"/>
    </source>
</evidence>
<dbReference type="GO" id="GO:0046951">
    <property type="term" value="P:ketone body biosynthetic process"/>
    <property type="evidence" value="ECO:0007669"/>
    <property type="project" value="TreeGrafter"/>
</dbReference>
<protein>
    <submittedName>
        <fullName evidence="5">Hydroxymethylglutaryl-CoA lyase</fullName>
    </submittedName>
</protein>
<keyword evidence="2" id="KW-0479">Metal-binding</keyword>
<evidence type="ECO:0000313" key="6">
    <source>
        <dbReference type="Proteomes" id="UP000266327"/>
    </source>
</evidence>
<dbReference type="InterPro" id="IPR043594">
    <property type="entry name" value="HMGL"/>
</dbReference>
<proteinExistence type="inferred from homology"/>
<evidence type="ECO:0000256" key="1">
    <source>
        <dbReference type="ARBA" id="ARBA00009405"/>
    </source>
</evidence>
<feature type="domain" description="Pyruvate carboxyltransferase" evidence="4">
    <location>
        <begin position="8"/>
        <end position="288"/>
    </location>
</feature>
<accession>A0A3A3G493</accession>
<keyword evidence="6" id="KW-1185">Reference proteome</keyword>
<dbReference type="PANTHER" id="PTHR42738">
    <property type="entry name" value="HYDROXYMETHYLGLUTARYL-COA LYASE"/>
    <property type="match status" value="1"/>
</dbReference>
<sequence>MSDIPRAVIFHEEGPREGLQIEKQIFPLSERIELVNALGETGLSQIQVGSFVNPKAVPSMADIDQLFAGITPRKDVRYTALWLNEAGFRRAMSTQNVDISAFLMLYTTDALSQRNNNCSVANMQQRQRQWVQLYQDAGKPIESAYIVTAFGCNLQGEVPLSVMMDSVRFIVDLSLEHGFPLPRIMLADTVGWANPEEIKRRVGAVREAYPEAKLGLHLHDTRGIGAANFFAALQMGVDLFDSSVAGLGGCPFANHANSHGAGNICTEDMVFMCEEMGISTGVDLDRLIEAALLAERMFGRSLTGKLMHAGRPKRAPLRSAMQQTSLN</sequence>
<dbReference type="InterPro" id="IPR000891">
    <property type="entry name" value="PYR_CT"/>
</dbReference>
<dbReference type="GO" id="GO:0046872">
    <property type="term" value="F:metal ion binding"/>
    <property type="evidence" value="ECO:0007669"/>
    <property type="project" value="UniProtKB-KW"/>
</dbReference>
<evidence type="ECO:0000259" key="4">
    <source>
        <dbReference type="PROSITE" id="PS50991"/>
    </source>
</evidence>
<dbReference type="Pfam" id="PF00682">
    <property type="entry name" value="HMGL-like"/>
    <property type="match status" value="1"/>
</dbReference>
<evidence type="ECO:0000256" key="3">
    <source>
        <dbReference type="ARBA" id="ARBA00023239"/>
    </source>
</evidence>
<dbReference type="RefSeq" id="WP_119786167.1">
    <property type="nucleotide sequence ID" value="NZ_QYUQ01000002.1"/>
</dbReference>
<comment type="caution">
    <text evidence="5">The sequence shown here is derived from an EMBL/GenBank/DDBJ whole genome shotgun (WGS) entry which is preliminary data.</text>
</comment>
<dbReference type="GO" id="GO:0006552">
    <property type="term" value="P:L-leucine catabolic process"/>
    <property type="evidence" value="ECO:0007669"/>
    <property type="project" value="TreeGrafter"/>
</dbReference>
<reference evidence="6" key="1">
    <citation type="submission" date="2018-09" db="EMBL/GenBank/DDBJ databases">
        <authorList>
            <person name="Zhu H."/>
        </authorList>
    </citation>
    <scope>NUCLEOTIDE SEQUENCE [LARGE SCALE GENOMIC DNA]</scope>
    <source>
        <strain evidence="6">K1S02-23</strain>
    </source>
</reference>
<gene>
    <name evidence="5" type="ORF">D3878_14660</name>
</gene>
<organism evidence="5 6">
    <name type="scientific">Noviherbaspirillum sedimenti</name>
    <dbReference type="NCBI Taxonomy" id="2320865"/>
    <lineage>
        <taxon>Bacteria</taxon>
        <taxon>Pseudomonadati</taxon>
        <taxon>Pseudomonadota</taxon>
        <taxon>Betaproteobacteria</taxon>
        <taxon>Burkholderiales</taxon>
        <taxon>Oxalobacteraceae</taxon>
        <taxon>Noviherbaspirillum</taxon>
    </lineage>
</organism>
<dbReference type="PROSITE" id="PS50991">
    <property type="entry name" value="PYR_CT"/>
    <property type="match status" value="1"/>
</dbReference>
<evidence type="ECO:0000313" key="5">
    <source>
        <dbReference type="EMBL" id="RJG02664.1"/>
    </source>
</evidence>
<dbReference type="OrthoDB" id="9784013at2"/>
<dbReference type="Gene3D" id="3.20.20.70">
    <property type="entry name" value="Aldolase class I"/>
    <property type="match status" value="1"/>
</dbReference>
<dbReference type="InterPro" id="IPR013785">
    <property type="entry name" value="Aldolase_TIM"/>
</dbReference>
<dbReference type="GO" id="GO:0004419">
    <property type="term" value="F:hydroxymethylglutaryl-CoA lyase activity"/>
    <property type="evidence" value="ECO:0007669"/>
    <property type="project" value="TreeGrafter"/>
</dbReference>
<dbReference type="Proteomes" id="UP000266327">
    <property type="component" value="Unassembled WGS sequence"/>
</dbReference>
<dbReference type="PANTHER" id="PTHR42738:SF7">
    <property type="entry name" value="HYDROXYMETHYLGLUTARYL-COA LYASE"/>
    <property type="match status" value="1"/>
</dbReference>
<dbReference type="AlphaFoldDB" id="A0A3A3G493"/>
<dbReference type="EMBL" id="QYUQ01000002">
    <property type="protein sequence ID" value="RJG02664.1"/>
    <property type="molecule type" value="Genomic_DNA"/>
</dbReference>
<dbReference type="NCBIfam" id="NF004283">
    <property type="entry name" value="PRK05692.1"/>
    <property type="match status" value="1"/>
</dbReference>
<dbReference type="SUPFAM" id="SSF51569">
    <property type="entry name" value="Aldolase"/>
    <property type="match status" value="1"/>
</dbReference>
<dbReference type="CDD" id="cd07938">
    <property type="entry name" value="DRE_TIM_HMGL"/>
    <property type="match status" value="1"/>
</dbReference>
<comment type="similarity">
    <text evidence="1">Belongs to the HMG-CoA lyase family.</text>
</comment>
<name>A0A3A3G493_9BURK</name>
<keyword evidence="3 5" id="KW-0456">Lyase</keyword>